<evidence type="ECO:0000313" key="3">
    <source>
        <dbReference type="Proteomes" id="UP001163046"/>
    </source>
</evidence>
<protein>
    <submittedName>
        <fullName evidence="2">Uncharacterized protein</fullName>
    </submittedName>
</protein>
<evidence type="ECO:0000256" key="1">
    <source>
        <dbReference type="SAM" id="MobiDB-lite"/>
    </source>
</evidence>
<feature type="compositionally biased region" description="Basic and acidic residues" evidence="1">
    <location>
        <begin position="142"/>
        <end position="151"/>
    </location>
</feature>
<gene>
    <name evidence="2" type="ORF">OS493_010332</name>
</gene>
<accession>A0A9X0DAL9</accession>
<proteinExistence type="predicted"/>
<dbReference type="Proteomes" id="UP001163046">
    <property type="component" value="Unassembled WGS sequence"/>
</dbReference>
<dbReference type="AlphaFoldDB" id="A0A9X0DAL9"/>
<name>A0A9X0DAL9_9CNID</name>
<evidence type="ECO:0000313" key="2">
    <source>
        <dbReference type="EMBL" id="KAJ7392681.1"/>
    </source>
</evidence>
<organism evidence="2 3">
    <name type="scientific">Desmophyllum pertusum</name>
    <dbReference type="NCBI Taxonomy" id="174260"/>
    <lineage>
        <taxon>Eukaryota</taxon>
        <taxon>Metazoa</taxon>
        <taxon>Cnidaria</taxon>
        <taxon>Anthozoa</taxon>
        <taxon>Hexacorallia</taxon>
        <taxon>Scleractinia</taxon>
        <taxon>Caryophylliina</taxon>
        <taxon>Caryophylliidae</taxon>
        <taxon>Desmophyllum</taxon>
    </lineage>
</organism>
<feature type="region of interest" description="Disordered" evidence="1">
    <location>
        <begin position="108"/>
        <end position="151"/>
    </location>
</feature>
<keyword evidence="3" id="KW-1185">Reference proteome</keyword>
<feature type="compositionally biased region" description="Basic residues" evidence="1">
    <location>
        <begin position="129"/>
        <end position="140"/>
    </location>
</feature>
<comment type="caution">
    <text evidence="2">The sequence shown here is derived from an EMBL/GenBank/DDBJ whole genome shotgun (WGS) entry which is preliminary data.</text>
</comment>
<dbReference type="EMBL" id="MU825400">
    <property type="protein sequence ID" value="KAJ7392681.1"/>
    <property type="molecule type" value="Genomic_DNA"/>
</dbReference>
<sequence>MTVRAFFFDTSGLTHLFLSGEEDSDSDDEYDDDDMEIWRDFFFFLFRDEIMSRVRCKCEKCGSAGEHEEDDFLASLAKEQEEQQQFTEEEMAQFTSFTNLKEQREANKRKFCGRNQSNSKPEQKETKEHKPKLKSNKQRKTGTMEKRKGSI</sequence>
<reference evidence="2" key="1">
    <citation type="submission" date="2023-01" db="EMBL/GenBank/DDBJ databases">
        <title>Genome assembly of the deep-sea coral Lophelia pertusa.</title>
        <authorList>
            <person name="Herrera S."/>
            <person name="Cordes E."/>
        </authorList>
    </citation>
    <scope>NUCLEOTIDE SEQUENCE</scope>
    <source>
        <strain evidence="2">USNM1676648</strain>
        <tissue evidence="2">Polyp</tissue>
    </source>
</reference>